<dbReference type="SUPFAM" id="SSF75632">
    <property type="entry name" value="Cullin homology domain"/>
    <property type="match status" value="1"/>
</dbReference>
<dbReference type="AlphaFoldDB" id="A0A1J4J1K2"/>
<dbReference type="Gene3D" id="1.20.1310.10">
    <property type="entry name" value="Cullin Repeats"/>
    <property type="match status" value="1"/>
</dbReference>
<evidence type="ECO:0000313" key="5">
    <source>
        <dbReference type="Proteomes" id="UP000179807"/>
    </source>
</evidence>
<proteinExistence type="inferred from homology"/>
<evidence type="ECO:0000313" key="4">
    <source>
        <dbReference type="EMBL" id="OHS93408.1"/>
    </source>
</evidence>
<dbReference type="Proteomes" id="UP000179807">
    <property type="component" value="Unassembled WGS sequence"/>
</dbReference>
<dbReference type="PROSITE" id="PS50069">
    <property type="entry name" value="CULLIN_2"/>
    <property type="match status" value="1"/>
</dbReference>
<protein>
    <recommendedName>
        <fullName evidence="3">Cullin family profile domain-containing protein</fullName>
    </recommendedName>
</protein>
<dbReference type="EMBL" id="MLAK01001404">
    <property type="protein sequence ID" value="OHS93408.1"/>
    <property type="molecule type" value="Genomic_DNA"/>
</dbReference>
<dbReference type="InterPro" id="IPR036317">
    <property type="entry name" value="Cullin_homology_sf"/>
</dbReference>
<dbReference type="Gene3D" id="3.30.230.130">
    <property type="entry name" value="Cullin, Chain C, Domain 2"/>
    <property type="match status" value="1"/>
</dbReference>
<reference evidence="4" key="1">
    <citation type="submission" date="2016-10" db="EMBL/GenBank/DDBJ databases">
        <authorList>
            <person name="Benchimol M."/>
            <person name="Almeida L.G."/>
            <person name="Vasconcelos A.T."/>
            <person name="Perreira-Neves A."/>
            <person name="Rosa I.A."/>
            <person name="Tasca T."/>
            <person name="Bogo M.R."/>
            <person name="de Souza W."/>
        </authorList>
    </citation>
    <scope>NUCLEOTIDE SEQUENCE [LARGE SCALE GENOMIC DNA]</scope>
    <source>
        <strain evidence="4">K</strain>
    </source>
</reference>
<dbReference type="InterPro" id="IPR016158">
    <property type="entry name" value="Cullin_homology"/>
</dbReference>
<sequence>MRRRIYAPFLENNHPIFDDNPKLRVNVIQPRGMKIHIYPKHRLFNILDNENRQSDKNYWSIAMSDIIKSIFLGNMVENFNPKNIKFINAASKALGMELFEQRLTESLKNSALDLLTEISEIKDSVNIAAFWTNVINKIYTIEAVLSQTTSSVPVLEIICQQFVEILDDDQQMNFSKIIVDDFNKYDFQNTQNLAIAVDFIKRIGCYENHFKEMVQNSIMNQIETVYQNNKENPTEILIDLLTKACDEYILYTSNVLNDSNIQQLMNFIKSFLLEVFSSLLPKELSFLLHQNQIGTVKKYHDIFIKFEIEFAFIIMFLDAIKEFLVNEMNETKSEIEFFNSSIKCAKFVNEFSQIFNKDTKIQLKSIFVRAFNVNPHKTVIAFATGLNKIMNLTRKLNNKRSWLNSHISKRNQNLKNDQICNNYDKVDQDVLFFLFQSLNHKDCFEAYHTQFLMKRIMKNPGYISPSDISFIERMRKDCGDFYTKRFDSLIETAHLTKVFNQEFNEEFDFSSSNIFHVVFMPSEIFPWEVEINPSFKIPTCASIISQQFLGLLREKHPNQEFRWNFTLSTVKLVNNLLKVTCNVFYAAVLLVFNGKLQLTFHEIKELTGIDDNYLKIILQVFRSKKILFCKQNRYSLNNDLKISIEIPSVSPDNVIKTEDRKKHIVENLIDCQVIKILKEKRKILSDELIKEITSTVSCTFKHNEILDRLNVLQRKGFLQVDVSGLVIYIE</sequence>
<organism evidence="4 5">
    <name type="scientific">Tritrichomonas foetus</name>
    <dbReference type="NCBI Taxonomy" id="1144522"/>
    <lineage>
        <taxon>Eukaryota</taxon>
        <taxon>Metamonada</taxon>
        <taxon>Parabasalia</taxon>
        <taxon>Tritrichomonadida</taxon>
        <taxon>Tritrichomonadidae</taxon>
        <taxon>Tritrichomonas</taxon>
    </lineage>
</organism>
<dbReference type="GO" id="GO:0031625">
    <property type="term" value="F:ubiquitin protein ligase binding"/>
    <property type="evidence" value="ECO:0007669"/>
    <property type="project" value="InterPro"/>
</dbReference>
<dbReference type="VEuPathDB" id="TrichDB:TRFO_11826"/>
<evidence type="ECO:0000256" key="2">
    <source>
        <dbReference type="RuleBase" id="RU003829"/>
    </source>
</evidence>
<dbReference type="InterPro" id="IPR001373">
    <property type="entry name" value="Cullin_N"/>
</dbReference>
<dbReference type="GeneID" id="94830960"/>
<gene>
    <name evidence="4" type="ORF">TRFO_11826</name>
</gene>
<dbReference type="SUPFAM" id="SSF46785">
    <property type="entry name" value="Winged helix' DNA-binding domain"/>
    <property type="match status" value="1"/>
</dbReference>
<comment type="similarity">
    <text evidence="1 2">Belongs to the cullin family.</text>
</comment>
<dbReference type="OrthoDB" id="435621at2759"/>
<dbReference type="RefSeq" id="XP_068346545.1">
    <property type="nucleotide sequence ID" value="XM_068496256.1"/>
</dbReference>
<dbReference type="InterPro" id="IPR059120">
    <property type="entry name" value="Cullin-like_AB"/>
</dbReference>
<feature type="domain" description="Cullin family profile" evidence="3">
    <location>
        <begin position="431"/>
        <end position="622"/>
    </location>
</feature>
<dbReference type="Gene3D" id="1.10.10.10">
    <property type="entry name" value="Winged helix-like DNA-binding domain superfamily/Winged helix DNA-binding domain"/>
    <property type="match status" value="1"/>
</dbReference>
<keyword evidence="5" id="KW-1185">Reference proteome</keyword>
<dbReference type="GO" id="GO:0006511">
    <property type="term" value="P:ubiquitin-dependent protein catabolic process"/>
    <property type="evidence" value="ECO:0007669"/>
    <property type="project" value="InterPro"/>
</dbReference>
<accession>A0A1J4J1K2</accession>
<dbReference type="Pfam" id="PF00888">
    <property type="entry name" value="Cullin"/>
    <property type="match status" value="1"/>
</dbReference>
<dbReference type="InterPro" id="IPR036388">
    <property type="entry name" value="WH-like_DNA-bd_sf"/>
</dbReference>
<name>A0A1J4J1K2_9EUKA</name>
<comment type="caution">
    <text evidence="4">The sequence shown here is derived from an EMBL/GenBank/DDBJ whole genome shotgun (WGS) entry which is preliminary data.</text>
</comment>
<evidence type="ECO:0000256" key="1">
    <source>
        <dbReference type="PROSITE-ProRule" id="PRU00330"/>
    </source>
</evidence>
<evidence type="ECO:0000259" key="3">
    <source>
        <dbReference type="PROSITE" id="PS50069"/>
    </source>
</evidence>
<dbReference type="Pfam" id="PF26557">
    <property type="entry name" value="Cullin_AB"/>
    <property type="match status" value="1"/>
</dbReference>
<dbReference type="InterPro" id="IPR036390">
    <property type="entry name" value="WH_DNA-bd_sf"/>
</dbReference>